<dbReference type="SUPFAM" id="SSF53807">
    <property type="entry name" value="Helical backbone' metal receptor"/>
    <property type="match status" value="1"/>
</dbReference>
<dbReference type="AlphaFoldDB" id="A0A263BSS8"/>
<dbReference type="PANTHER" id="PTHR30532:SF21">
    <property type="entry name" value="SIDEROPHORE-BINDING LIPOPROTEIN YFIY-RELATED"/>
    <property type="match status" value="1"/>
</dbReference>
<evidence type="ECO:0000256" key="7">
    <source>
        <dbReference type="SAM" id="SignalP"/>
    </source>
</evidence>
<evidence type="ECO:0000256" key="3">
    <source>
        <dbReference type="ARBA" id="ARBA00022448"/>
    </source>
</evidence>
<keyword evidence="4 7" id="KW-0732">Signal</keyword>
<evidence type="ECO:0000256" key="1">
    <source>
        <dbReference type="ARBA" id="ARBA00004193"/>
    </source>
</evidence>
<dbReference type="PANTHER" id="PTHR30532">
    <property type="entry name" value="IRON III DICITRATE-BINDING PERIPLASMIC PROTEIN"/>
    <property type="match status" value="1"/>
</dbReference>
<sequence>MKKIVIAIITLMVFALTACGNDSTTESVNENNSYKVVHAMGEATIEGTPKRIVVLTNEGTEALLAMGITPIGAVQSWTGDPWYDHIAEQMEGVEVVGTESAVNVEAIVALKPDLIIGTKLRQEKIYEQLNAIAPTVLSETLKGDWKENFKLYAQAINKVEKGNEVIAAYDAKVETLSGKLGQDILAKKISMVRFLAGDVRIYQKASFSGVVLEQLGFARPENQNVDEFAIRGVTKERVSEMNGDVIFYFTYESGDGEATAVENDWLNDQLFQNLEAVKAGNVQKVSDTTWNTAGGVLAANLMLDDIENYFLK</sequence>
<evidence type="ECO:0000256" key="2">
    <source>
        <dbReference type="ARBA" id="ARBA00008814"/>
    </source>
</evidence>
<evidence type="ECO:0000256" key="6">
    <source>
        <dbReference type="ARBA" id="ARBA00023288"/>
    </source>
</evidence>
<comment type="subcellular location">
    <subcellularLocation>
        <location evidence="1">Cell membrane</location>
        <topology evidence="1">Lipid-anchor</topology>
    </subcellularLocation>
</comment>
<name>A0A263BSS8_9BACI</name>
<comment type="similarity">
    <text evidence="2">Belongs to the bacterial solute-binding protein 8 family.</text>
</comment>
<keyword evidence="10" id="KW-1185">Reference proteome</keyword>
<dbReference type="GO" id="GO:0005886">
    <property type="term" value="C:plasma membrane"/>
    <property type="evidence" value="ECO:0007669"/>
    <property type="project" value="UniProtKB-SubCell"/>
</dbReference>
<dbReference type="FunFam" id="3.40.50.1980:FF:000018">
    <property type="entry name" value="Iron(III) dicitrate-binding periplasmic protein"/>
    <property type="match status" value="1"/>
</dbReference>
<dbReference type="Gene3D" id="3.40.50.1980">
    <property type="entry name" value="Nitrogenase molybdenum iron protein domain"/>
    <property type="match status" value="2"/>
</dbReference>
<dbReference type="PROSITE" id="PS50983">
    <property type="entry name" value="FE_B12_PBP"/>
    <property type="match status" value="1"/>
</dbReference>
<dbReference type="PROSITE" id="PS51257">
    <property type="entry name" value="PROKAR_LIPOPROTEIN"/>
    <property type="match status" value="1"/>
</dbReference>
<feature type="domain" description="Fe/B12 periplasmic-binding" evidence="8">
    <location>
        <begin position="51"/>
        <end position="312"/>
    </location>
</feature>
<keyword evidence="5" id="KW-0564">Palmitate</keyword>
<protein>
    <submittedName>
        <fullName evidence="9">Iron siderophore-binding protein</fullName>
    </submittedName>
</protein>
<evidence type="ECO:0000256" key="4">
    <source>
        <dbReference type="ARBA" id="ARBA00022729"/>
    </source>
</evidence>
<reference evidence="9 10" key="2">
    <citation type="submission" date="2017-09" db="EMBL/GenBank/DDBJ databases">
        <title>Bacillus patelloidae sp. nov., isolated from the intestinal tract of a marine limpet.</title>
        <authorList>
            <person name="Liu R."/>
            <person name="Dong C."/>
            <person name="Shao Z."/>
        </authorList>
    </citation>
    <scope>NUCLEOTIDE SEQUENCE [LARGE SCALE GENOMIC DNA]</scope>
    <source>
        <strain evidence="9 10">SA5d-4</strain>
    </source>
</reference>
<feature type="chain" id="PRO_5012356622" evidence="7">
    <location>
        <begin position="21"/>
        <end position="312"/>
    </location>
</feature>
<proteinExistence type="inferred from homology"/>
<dbReference type="EMBL" id="NPIA01000005">
    <property type="protein sequence ID" value="OZM56632.1"/>
    <property type="molecule type" value="Genomic_DNA"/>
</dbReference>
<dbReference type="InterPro" id="IPR051313">
    <property type="entry name" value="Bact_iron-sidero_bind"/>
</dbReference>
<dbReference type="GO" id="GO:1901678">
    <property type="term" value="P:iron coordination entity transport"/>
    <property type="evidence" value="ECO:0007669"/>
    <property type="project" value="UniProtKB-ARBA"/>
</dbReference>
<dbReference type="GO" id="GO:0030288">
    <property type="term" value="C:outer membrane-bounded periplasmic space"/>
    <property type="evidence" value="ECO:0007669"/>
    <property type="project" value="TreeGrafter"/>
</dbReference>
<dbReference type="Pfam" id="PF01497">
    <property type="entry name" value="Peripla_BP_2"/>
    <property type="match status" value="1"/>
</dbReference>
<feature type="signal peptide" evidence="7">
    <location>
        <begin position="1"/>
        <end position="20"/>
    </location>
</feature>
<dbReference type="FunFam" id="3.40.50.1980:FF:000003">
    <property type="entry name" value="Iron ABC transporter substrate-binding protein"/>
    <property type="match status" value="1"/>
</dbReference>
<evidence type="ECO:0000256" key="5">
    <source>
        <dbReference type="ARBA" id="ARBA00023139"/>
    </source>
</evidence>
<dbReference type="Proteomes" id="UP000217083">
    <property type="component" value="Unassembled WGS sequence"/>
</dbReference>
<comment type="caution">
    <text evidence="9">The sequence shown here is derived from an EMBL/GenBank/DDBJ whole genome shotgun (WGS) entry which is preliminary data.</text>
</comment>
<organism evidence="9 10">
    <name type="scientific">Lottiidibacillus patelloidae</name>
    <dbReference type="NCBI Taxonomy" id="2670334"/>
    <lineage>
        <taxon>Bacteria</taxon>
        <taxon>Bacillati</taxon>
        <taxon>Bacillota</taxon>
        <taxon>Bacilli</taxon>
        <taxon>Bacillales</taxon>
        <taxon>Bacillaceae</taxon>
        <taxon>Lottiidibacillus</taxon>
    </lineage>
</organism>
<evidence type="ECO:0000313" key="9">
    <source>
        <dbReference type="EMBL" id="OZM56632.1"/>
    </source>
</evidence>
<evidence type="ECO:0000259" key="8">
    <source>
        <dbReference type="PROSITE" id="PS50983"/>
    </source>
</evidence>
<reference evidence="10" key="1">
    <citation type="submission" date="2017-08" db="EMBL/GenBank/DDBJ databases">
        <authorList>
            <person name="Huang Z."/>
        </authorList>
    </citation>
    <scope>NUCLEOTIDE SEQUENCE [LARGE SCALE GENOMIC DNA]</scope>
    <source>
        <strain evidence="10">SA5d-4</strain>
    </source>
</reference>
<gene>
    <name evidence="9" type="ORF">CIB95_10430</name>
</gene>
<evidence type="ECO:0000313" key="10">
    <source>
        <dbReference type="Proteomes" id="UP000217083"/>
    </source>
</evidence>
<keyword evidence="6" id="KW-0449">Lipoprotein</keyword>
<dbReference type="InterPro" id="IPR002491">
    <property type="entry name" value="ABC_transptr_periplasmic_BD"/>
</dbReference>
<dbReference type="CDD" id="cd01146">
    <property type="entry name" value="FhuD"/>
    <property type="match status" value="1"/>
</dbReference>
<accession>A0A263BSS8</accession>
<dbReference type="RefSeq" id="WP_094924908.1">
    <property type="nucleotide sequence ID" value="NZ_NPIA01000005.1"/>
</dbReference>
<keyword evidence="3" id="KW-0813">Transport</keyword>